<dbReference type="GO" id="GO:0006457">
    <property type="term" value="P:protein folding"/>
    <property type="evidence" value="ECO:0007669"/>
    <property type="project" value="InterPro"/>
</dbReference>
<dbReference type="GO" id="GO:0051082">
    <property type="term" value="F:unfolded protein binding"/>
    <property type="evidence" value="ECO:0007669"/>
    <property type="project" value="InterPro"/>
</dbReference>
<feature type="non-terminal residue" evidence="12">
    <location>
        <position position="469"/>
    </location>
</feature>
<dbReference type="SUPFAM" id="SSF63887">
    <property type="entry name" value="P-domain of calnexin/calreticulin"/>
    <property type="match status" value="1"/>
</dbReference>
<feature type="chain" id="PRO_5035488657" description="Calnexin" evidence="10">
    <location>
        <begin position="23"/>
        <end position="469"/>
    </location>
</feature>
<evidence type="ECO:0008006" key="14">
    <source>
        <dbReference type="Google" id="ProtNLM"/>
    </source>
</evidence>
<evidence type="ECO:0000256" key="6">
    <source>
        <dbReference type="ARBA" id="ARBA00023136"/>
    </source>
</evidence>
<evidence type="ECO:0000256" key="8">
    <source>
        <dbReference type="ARBA" id="ARBA00053392"/>
    </source>
</evidence>
<dbReference type="PANTHER" id="PTHR11073">
    <property type="entry name" value="CALRETICULIN AND CALNEXIN"/>
    <property type="match status" value="1"/>
</dbReference>
<dbReference type="InterPro" id="IPR001580">
    <property type="entry name" value="Calret/calnex"/>
</dbReference>
<dbReference type="PRINTS" id="PR00626">
    <property type="entry name" value="CALRETICULIN"/>
</dbReference>
<dbReference type="Pfam" id="PF00262">
    <property type="entry name" value="Calreticulin"/>
    <property type="match status" value="1"/>
</dbReference>
<name>A0A8J9VF62_9NEOP</name>
<gene>
    <name evidence="12" type="ORF">BINO364_LOCUS7509</name>
</gene>
<keyword evidence="6" id="KW-0472">Membrane</keyword>
<feature type="signal peptide" evidence="10">
    <location>
        <begin position="1"/>
        <end position="22"/>
    </location>
</feature>
<keyword evidence="3" id="KW-0812">Transmembrane</keyword>
<keyword evidence="13" id="KW-1185">Reference proteome</keyword>
<dbReference type="SUPFAM" id="SSF49899">
    <property type="entry name" value="Concanavalin A-like lectins/glucanases"/>
    <property type="match status" value="1"/>
</dbReference>
<keyword evidence="10" id="KW-0732">Signal</keyword>
<dbReference type="Proteomes" id="UP000838878">
    <property type="component" value="Chromosome 2"/>
</dbReference>
<evidence type="ECO:0000256" key="4">
    <source>
        <dbReference type="ARBA" id="ARBA00022824"/>
    </source>
</evidence>
<feature type="disulfide bond" evidence="9">
    <location>
        <begin position="144"/>
        <end position="180"/>
    </location>
</feature>
<comment type="subcellular location">
    <subcellularLocation>
        <location evidence="1">Endoplasmic reticulum membrane</location>
        <topology evidence="1">Single-pass type I membrane protein</topology>
    </subcellularLocation>
</comment>
<evidence type="ECO:0000256" key="2">
    <source>
        <dbReference type="ARBA" id="ARBA00010983"/>
    </source>
</evidence>
<dbReference type="GO" id="GO:0005789">
    <property type="term" value="C:endoplasmic reticulum membrane"/>
    <property type="evidence" value="ECO:0007669"/>
    <property type="project" value="UniProtKB-SubCell"/>
</dbReference>
<keyword evidence="9" id="KW-1015">Disulfide bond</keyword>
<dbReference type="PANTHER" id="PTHR11073:SF1">
    <property type="entry name" value="CALNEXIN 14D-RELATED"/>
    <property type="match status" value="1"/>
</dbReference>
<dbReference type="OrthoDB" id="1938156at2759"/>
<keyword evidence="7 10" id="KW-0143">Chaperone</keyword>
<organism evidence="12 13">
    <name type="scientific">Brenthis ino</name>
    <name type="common">lesser marbled fritillary</name>
    <dbReference type="NCBI Taxonomy" id="405034"/>
    <lineage>
        <taxon>Eukaryota</taxon>
        <taxon>Metazoa</taxon>
        <taxon>Ecdysozoa</taxon>
        <taxon>Arthropoda</taxon>
        <taxon>Hexapoda</taxon>
        <taxon>Insecta</taxon>
        <taxon>Pterygota</taxon>
        <taxon>Neoptera</taxon>
        <taxon>Endopterygota</taxon>
        <taxon>Lepidoptera</taxon>
        <taxon>Glossata</taxon>
        <taxon>Ditrysia</taxon>
        <taxon>Papilionoidea</taxon>
        <taxon>Nymphalidae</taxon>
        <taxon>Heliconiinae</taxon>
        <taxon>Argynnini</taxon>
        <taxon>Brenthis</taxon>
    </lineage>
</organism>
<reference evidence="12" key="1">
    <citation type="submission" date="2021-12" db="EMBL/GenBank/DDBJ databases">
        <authorList>
            <person name="Martin H S."/>
        </authorList>
    </citation>
    <scope>NUCLEOTIDE SEQUENCE</scope>
</reference>
<proteinExistence type="inferred from homology"/>
<dbReference type="PROSITE" id="PS00804">
    <property type="entry name" value="CALRETICULIN_2"/>
    <property type="match status" value="1"/>
</dbReference>
<feature type="compositionally biased region" description="Basic and acidic residues" evidence="11">
    <location>
        <begin position="265"/>
        <end position="280"/>
    </location>
</feature>
<protein>
    <recommendedName>
        <fullName evidence="14">Calnexin</fullName>
    </recommendedName>
</protein>
<evidence type="ECO:0000256" key="5">
    <source>
        <dbReference type="ARBA" id="ARBA00022989"/>
    </source>
</evidence>
<dbReference type="FunFam" id="2.60.120.200:FF:000011">
    <property type="entry name" value="Probable calnexin"/>
    <property type="match status" value="1"/>
</dbReference>
<evidence type="ECO:0000256" key="7">
    <source>
        <dbReference type="ARBA" id="ARBA00023186"/>
    </source>
</evidence>
<dbReference type="Gene3D" id="2.60.120.200">
    <property type="match status" value="1"/>
</dbReference>
<sequence length="469" mass="53661">MLYFRRLFVSALLVLLVTSANADTDDSDDEVTVEAVEEEQYQSPEIDPKKFYLAEHFDDEAAFKKRWIKSEAKKQGVDENIAKYDGIWEIQAPSRRIMKNDLGLVLTTEAKHAAISALLDRPFEFKDKPLVVQYEVTMQEGQNCGGAYLKLLSRGMNTKADLRQFHDQTPYTIMFGPDKCGNDNKLHFIFRHKNPLNGTIEEKHSKKPTQRLDDIYKDKEPHLYTLIVRPDNTFTILVDNKEVNSGSLLEDFTPPVNPPEEIEDPNDRKPEDWDEREKIVDPTATKPADWDESAPAQIVDPNAVKPDGWLDDEPETIPEPGATKPSDWDEDMDGEWEAPHVDNPRCEAAPGCGPWSPPNIPNPNYKGVWRAPLIPNPNYKGKWTPRRIPNPHYFNDQHPFRMTPIHAVGFELWSMSPQLLFDNVVVSDDEAAAAAWARATFLLKRARLARDSVCRRTRPLYTTTTHDHH</sequence>
<dbReference type="InterPro" id="IPR009033">
    <property type="entry name" value="Calreticulin/calnexin_P_dom_sf"/>
</dbReference>
<dbReference type="FunFam" id="2.10.250.10:FF:000001">
    <property type="entry name" value="Calnexin homolog"/>
    <property type="match status" value="1"/>
</dbReference>
<dbReference type="EMBL" id="OV170222">
    <property type="protein sequence ID" value="CAH0721408.1"/>
    <property type="molecule type" value="Genomic_DNA"/>
</dbReference>
<comment type="similarity">
    <text evidence="2 10">Belongs to the calreticulin family.</text>
</comment>
<dbReference type="AlphaFoldDB" id="A0A8J9VF62"/>
<comment type="function">
    <text evidence="8">Calcium-binding protein that interacts with newly synthesized monoglucosylated glycoproteins in the endoplasmic reticulum. It may act in assisting protein assembly and/or in the retention within the ER of unassembled protein subunits. It seems to play a major role in the quality control apparatus of the ER by the retention of incorrectly folded proteins. Required for embryogenesis and larval development under heat and ER stress conditions. May be important for germ cell development. Involved in neuronal necrotic cell death.</text>
</comment>
<dbReference type="InterPro" id="IPR018124">
    <property type="entry name" value="Calret/calnex_CS"/>
</dbReference>
<evidence type="ECO:0000256" key="10">
    <source>
        <dbReference type="RuleBase" id="RU362126"/>
    </source>
</evidence>
<keyword evidence="5" id="KW-1133">Transmembrane helix</keyword>
<evidence type="ECO:0000256" key="3">
    <source>
        <dbReference type="ARBA" id="ARBA00022692"/>
    </source>
</evidence>
<dbReference type="GO" id="GO:0036503">
    <property type="term" value="P:ERAD pathway"/>
    <property type="evidence" value="ECO:0007669"/>
    <property type="project" value="TreeGrafter"/>
</dbReference>
<evidence type="ECO:0000313" key="13">
    <source>
        <dbReference type="Proteomes" id="UP000838878"/>
    </source>
</evidence>
<evidence type="ECO:0000256" key="11">
    <source>
        <dbReference type="SAM" id="MobiDB-lite"/>
    </source>
</evidence>
<accession>A0A8J9VF62</accession>
<evidence type="ECO:0000256" key="9">
    <source>
        <dbReference type="PIRSR" id="PIRSR601580-3"/>
    </source>
</evidence>
<dbReference type="GO" id="GO:0005509">
    <property type="term" value="F:calcium ion binding"/>
    <property type="evidence" value="ECO:0007669"/>
    <property type="project" value="InterPro"/>
</dbReference>
<evidence type="ECO:0000256" key="1">
    <source>
        <dbReference type="ARBA" id="ARBA00004115"/>
    </source>
</evidence>
<feature type="region of interest" description="Disordered" evidence="11">
    <location>
        <begin position="247"/>
        <end position="331"/>
    </location>
</feature>
<keyword evidence="4 10" id="KW-0256">Endoplasmic reticulum</keyword>
<dbReference type="Gene3D" id="2.10.250.10">
    <property type="entry name" value="Calreticulin/calnexin, P domain"/>
    <property type="match status" value="1"/>
</dbReference>
<evidence type="ECO:0000313" key="12">
    <source>
        <dbReference type="EMBL" id="CAH0721408.1"/>
    </source>
</evidence>
<dbReference type="InterPro" id="IPR013320">
    <property type="entry name" value="ConA-like_dom_sf"/>
</dbReference>